<feature type="binding site" evidence="13">
    <location>
        <position position="92"/>
    </location>
    <ligand>
        <name>Mg(2+)</name>
        <dbReference type="ChEBI" id="CHEBI:18420"/>
    </ligand>
</feature>
<keyword evidence="2 13" id="KW-0963">Cytoplasm</keyword>
<dbReference type="Proteomes" id="UP000249343">
    <property type="component" value="Unassembled WGS sequence"/>
</dbReference>
<evidence type="ECO:0000256" key="8">
    <source>
        <dbReference type="ARBA" id="ARBA00022842"/>
    </source>
</evidence>
<keyword evidence="3 13" id="KW-0540">Nuclease</keyword>
<comment type="caution">
    <text evidence="14">The sequence shown here is derived from an EMBL/GenBank/DDBJ whole genome shotgun (WGS) entry which is preliminary data.</text>
</comment>
<evidence type="ECO:0000256" key="6">
    <source>
        <dbReference type="ARBA" id="ARBA00022763"/>
    </source>
</evidence>
<feature type="site" description="Transition state stabilizer" evidence="13">
    <location>
        <position position="107"/>
    </location>
</feature>
<dbReference type="InterPro" id="IPR004612">
    <property type="entry name" value="Resolv_RecU"/>
</dbReference>
<accession>A0A139JPY8</accession>
<evidence type="ECO:0000256" key="5">
    <source>
        <dbReference type="ARBA" id="ARBA00022759"/>
    </source>
</evidence>
<dbReference type="GO" id="GO:0000287">
    <property type="term" value="F:magnesium ion binding"/>
    <property type="evidence" value="ECO:0007669"/>
    <property type="project" value="UniProtKB-UniRule"/>
</dbReference>
<dbReference type="GO" id="GO:0003676">
    <property type="term" value="F:nucleic acid binding"/>
    <property type="evidence" value="ECO:0007669"/>
    <property type="project" value="InterPro"/>
</dbReference>
<feature type="binding site" evidence="13">
    <location>
        <position position="105"/>
    </location>
    <ligand>
        <name>Mg(2+)</name>
        <dbReference type="ChEBI" id="CHEBI:18420"/>
    </ligand>
</feature>
<evidence type="ECO:0000256" key="9">
    <source>
        <dbReference type="ARBA" id="ARBA00023172"/>
    </source>
</evidence>
<keyword evidence="4 13" id="KW-0479">Metal-binding</keyword>
<dbReference type="GO" id="GO:0007059">
    <property type="term" value="P:chromosome segregation"/>
    <property type="evidence" value="ECO:0007669"/>
    <property type="project" value="UniProtKB-UniRule"/>
</dbReference>
<comment type="subcellular location">
    <subcellularLocation>
        <location evidence="1 13">Cytoplasm</location>
    </subcellularLocation>
</comment>
<keyword evidence="7 13" id="KW-0378">Hydrolase</keyword>
<dbReference type="PIRSF" id="PIRSF037785">
    <property type="entry name" value="RecU"/>
    <property type="match status" value="1"/>
</dbReference>
<evidence type="ECO:0000256" key="2">
    <source>
        <dbReference type="ARBA" id="ARBA00022490"/>
    </source>
</evidence>
<protein>
    <recommendedName>
        <fullName evidence="12 13">Holliday junction resolvase RecU</fullName>
        <ecNumber evidence="13">3.1.21.10</ecNumber>
    </recommendedName>
    <alternativeName>
        <fullName evidence="13">Recombination protein U homolog</fullName>
    </alternativeName>
</protein>
<comment type="cofactor">
    <cofactor evidence="13">
        <name>Mg(2+)</name>
        <dbReference type="ChEBI" id="CHEBI:18420"/>
    </cofactor>
    <text evidence="13">Binds 1 Mg(2+) ion per subunit.</text>
</comment>
<dbReference type="EMBL" id="JHUK01000006">
    <property type="protein sequence ID" value="RAM57655.1"/>
    <property type="molecule type" value="Genomic_DNA"/>
</dbReference>
<evidence type="ECO:0000313" key="14">
    <source>
        <dbReference type="EMBL" id="KXT29051.1"/>
    </source>
</evidence>
<dbReference type="HAMAP" id="MF_00130">
    <property type="entry name" value="RecU"/>
    <property type="match status" value="1"/>
</dbReference>
<evidence type="ECO:0000313" key="15">
    <source>
        <dbReference type="EMBL" id="RAM57655.1"/>
    </source>
</evidence>
<evidence type="ECO:0000256" key="1">
    <source>
        <dbReference type="ARBA" id="ARBA00004496"/>
    </source>
</evidence>
<keyword evidence="5 13" id="KW-0255">Endonuclease</keyword>
<name>A0A139JPY8_9MOLU</name>
<dbReference type="GO" id="GO:0005737">
    <property type="term" value="C:cytoplasm"/>
    <property type="evidence" value="ECO:0007669"/>
    <property type="project" value="UniProtKB-SubCell"/>
</dbReference>
<feature type="binding site" evidence="13">
    <location>
        <position position="124"/>
    </location>
    <ligand>
        <name>Mg(2+)</name>
        <dbReference type="ChEBI" id="CHEBI:18420"/>
    </ligand>
</feature>
<evidence type="ECO:0000256" key="12">
    <source>
        <dbReference type="ARBA" id="ARBA00029523"/>
    </source>
</evidence>
<dbReference type="Gene3D" id="3.40.1350.10">
    <property type="match status" value="1"/>
</dbReference>
<dbReference type="CDD" id="cd22354">
    <property type="entry name" value="RecU-like"/>
    <property type="match status" value="1"/>
</dbReference>
<dbReference type="OrthoDB" id="9783592at2"/>
<dbReference type="GO" id="GO:0008821">
    <property type="term" value="F:crossover junction DNA endonuclease activity"/>
    <property type="evidence" value="ECO:0007669"/>
    <property type="project" value="UniProtKB-EC"/>
</dbReference>
<dbReference type="Proteomes" id="UP000070069">
    <property type="component" value="Unassembled WGS sequence"/>
</dbReference>
<keyword evidence="6 13" id="KW-0227">DNA damage</keyword>
<evidence type="ECO:0000313" key="17">
    <source>
        <dbReference type="Proteomes" id="UP000249343"/>
    </source>
</evidence>
<proteinExistence type="inferred from homology"/>
<keyword evidence="8 13" id="KW-0460">Magnesium</keyword>
<keyword evidence="10 13" id="KW-0234">DNA repair</keyword>
<evidence type="ECO:0000256" key="10">
    <source>
        <dbReference type="ARBA" id="ARBA00023204"/>
    </source>
</evidence>
<dbReference type="InterPro" id="IPR011856">
    <property type="entry name" value="tRNA_endonuc-like_dom_sf"/>
</dbReference>
<dbReference type="SUPFAM" id="SSF52980">
    <property type="entry name" value="Restriction endonuclease-like"/>
    <property type="match status" value="1"/>
</dbReference>
<evidence type="ECO:0000256" key="11">
    <source>
        <dbReference type="ARBA" id="ARBA00023447"/>
    </source>
</evidence>
<comment type="catalytic activity">
    <reaction evidence="13">
        <text>Endonucleolytic cleavage at a junction such as a reciprocal single-stranded crossover between two homologous DNA duplexes (Holliday junction).</text>
        <dbReference type="EC" id="3.1.21.10"/>
    </reaction>
</comment>
<comment type="caution">
    <text evidence="13">Lacks conserved residue(s) required for the propagation of feature annotation.</text>
</comment>
<dbReference type="EC" id="3.1.21.10" evidence="13"/>
<evidence type="ECO:0000256" key="4">
    <source>
        <dbReference type="ARBA" id="ARBA00022723"/>
    </source>
</evidence>
<dbReference type="EMBL" id="LTBM01000021">
    <property type="protein sequence ID" value="KXT29051.1"/>
    <property type="molecule type" value="Genomic_DNA"/>
</dbReference>
<reference evidence="15 17" key="1">
    <citation type="submission" date="2014-04" db="EMBL/GenBank/DDBJ databases">
        <title>Genome study of Napier grass stunt phytoplasma.</title>
        <authorList>
            <person name="Kawicha P."/>
            <person name="Dickinson M."/>
            <person name="Hodgetts J."/>
        </authorList>
    </citation>
    <scope>NUCLEOTIDE SEQUENCE [LARGE SCALE GENOMIC DNA]</scope>
    <source>
        <strain evidence="15 17">NGS-S10</strain>
    </source>
</reference>
<dbReference type="RefSeq" id="WP_066540720.1">
    <property type="nucleotide sequence ID" value="NZ_JHUK01000006.1"/>
</dbReference>
<sequence length="201" mass="24280">MKYPFKKPLINVNQKNNQLINLHFQKKKNYNKKNLGLNLEKDINLTNIFYKEKNIALIYKNEIPIKITKVEYSKRQKAKIIQAYFNSHSLPDYHGLYKGRFLSFDVKETSHKTNFPLKNIPLHQISNLQKIHQLNGISFFIINFKTKNKYFYLPINFLNFYLKNSNFKSINYKIFETKMFQIPFGYYPRIDYLKIVDKFIK</sequence>
<keyword evidence="9 13" id="KW-0233">DNA recombination</keyword>
<dbReference type="InterPro" id="IPR011335">
    <property type="entry name" value="Restrct_endonuc-II-like"/>
</dbReference>
<comment type="function">
    <text evidence="13">Endonuclease that resolves Holliday junction intermediates in genetic recombination. Cleaves mobile four-strand junctions by introducing symmetrical nicks in paired strands. Promotes annealing of linear ssDNA with homologous dsDNA. Required for DNA repair, homologous recombination and chromosome segregation.</text>
</comment>
<evidence type="ECO:0000256" key="7">
    <source>
        <dbReference type="ARBA" id="ARBA00022801"/>
    </source>
</evidence>
<gene>
    <name evidence="13" type="primary">recU</name>
    <name evidence="14" type="ORF">AXA84_0431</name>
    <name evidence="15" type="ORF">DH96_02255</name>
</gene>
<keyword evidence="17" id="KW-1185">Reference proteome</keyword>
<evidence type="ECO:0000256" key="13">
    <source>
        <dbReference type="HAMAP-Rule" id="MF_00130"/>
    </source>
</evidence>
<comment type="similarity">
    <text evidence="11 13">Belongs to the RecU family.</text>
</comment>
<dbReference type="GO" id="GO:0006310">
    <property type="term" value="P:DNA recombination"/>
    <property type="evidence" value="ECO:0007669"/>
    <property type="project" value="UniProtKB-UniRule"/>
</dbReference>
<evidence type="ECO:0000256" key="3">
    <source>
        <dbReference type="ARBA" id="ARBA00022722"/>
    </source>
</evidence>
<dbReference type="NCBIfam" id="NF002581">
    <property type="entry name" value="PRK02234.1-2"/>
    <property type="match status" value="1"/>
</dbReference>
<dbReference type="GO" id="GO:0006281">
    <property type="term" value="P:DNA repair"/>
    <property type="evidence" value="ECO:0007669"/>
    <property type="project" value="UniProtKB-UniRule"/>
</dbReference>
<dbReference type="Pfam" id="PF03838">
    <property type="entry name" value="RecU"/>
    <property type="match status" value="1"/>
</dbReference>
<reference evidence="14 16" key="2">
    <citation type="submission" date="2016-02" db="EMBL/GenBank/DDBJ databases">
        <title>A draft genome sequence of Candidatus Phytoplasma oryzae strain Mbita1, the causative agent of Napier Grass stunt disease in Kenya.</title>
        <authorList>
            <person name="Fischer A."/>
            <person name="Santa-Cruz I."/>
            <person name="Wambua L."/>
            <person name="Olds C."/>
            <person name="Midega C."/>
            <person name="Dickinson M."/>
            <person name="Kawicha P."/>
            <person name="Khan Z."/>
            <person name="Masiga D."/>
            <person name="Jores J."/>
            <person name="Bernd S."/>
        </authorList>
    </citation>
    <scope>NUCLEOTIDE SEQUENCE [LARGE SCALE GENOMIC DNA]</scope>
    <source>
        <strain evidence="14">Mbita1</strain>
    </source>
</reference>
<dbReference type="AlphaFoldDB" id="A0A139JPY8"/>
<organism evidence="14 16">
    <name type="scientific">Candidatus Phytoplasma oryzae</name>
    <dbReference type="NCBI Taxonomy" id="203274"/>
    <lineage>
        <taxon>Bacteria</taxon>
        <taxon>Bacillati</taxon>
        <taxon>Mycoplasmatota</taxon>
        <taxon>Mollicutes</taxon>
        <taxon>Acholeplasmatales</taxon>
        <taxon>Acholeplasmataceae</taxon>
        <taxon>Candidatus Phytoplasma</taxon>
        <taxon>16SrXI (Rice yellow dwarf group)</taxon>
    </lineage>
</organism>
<dbReference type="PATRIC" id="fig|203274.3.peg.279"/>
<evidence type="ECO:0000313" key="16">
    <source>
        <dbReference type="Proteomes" id="UP000070069"/>
    </source>
</evidence>